<protein>
    <submittedName>
        <fullName evidence="1">Rpr2-domain-containing protein</fullName>
    </submittedName>
</protein>
<keyword evidence="2" id="KW-1185">Reference proteome</keyword>
<name>A0ACB8T4T3_9AGAM</name>
<evidence type="ECO:0000313" key="1">
    <source>
        <dbReference type="EMBL" id="KAI0063543.1"/>
    </source>
</evidence>
<reference evidence="1" key="2">
    <citation type="journal article" date="2022" name="New Phytol.">
        <title>Evolutionary transition to the ectomycorrhizal habit in the genomes of a hyperdiverse lineage of mushroom-forming fungi.</title>
        <authorList>
            <person name="Looney B."/>
            <person name="Miyauchi S."/>
            <person name="Morin E."/>
            <person name="Drula E."/>
            <person name="Courty P.E."/>
            <person name="Kohler A."/>
            <person name="Kuo A."/>
            <person name="LaButti K."/>
            <person name="Pangilinan J."/>
            <person name="Lipzen A."/>
            <person name="Riley R."/>
            <person name="Andreopoulos W."/>
            <person name="He G."/>
            <person name="Johnson J."/>
            <person name="Nolan M."/>
            <person name="Tritt A."/>
            <person name="Barry K.W."/>
            <person name="Grigoriev I.V."/>
            <person name="Nagy L.G."/>
            <person name="Hibbett D."/>
            <person name="Henrissat B."/>
            <person name="Matheny P.B."/>
            <person name="Labbe J."/>
            <person name="Martin F.M."/>
        </authorList>
    </citation>
    <scope>NUCLEOTIDE SEQUENCE</scope>
    <source>
        <strain evidence="1">HHB10654</strain>
    </source>
</reference>
<reference evidence="1" key="1">
    <citation type="submission" date="2021-03" db="EMBL/GenBank/DDBJ databases">
        <authorList>
            <consortium name="DOE Joint Genome Institute"/>
            <person name="Ahrendt S."/>
            <person name="Looney B.P."/>
            <person name="Miyauchi S."/>
            <person name="Morin E."/>
            <person name="Drula E."/>
            <person name="Courty P.E."/>
            <person name="Chicoki N."/>
            <person name="Fauchery L."/>
            <person name="Kohler A."/>
            <person name="Kuo A."/>
            <person name="Labutti K."/>
            <person name="Pangilinan J."/>
            <person name="Lipzen A."/>
            <person name="Riley R."/>
            <person name="Andreopoulos W."/>
            <person name="He G."/>
            <person name="Johnson J."/>
            <person name="Barry K.W."/>
            <person name="Grigoriev I.V."/>
            <person name="Nagy L."/>
            <person name="Hibbett D."/>
            <person name="Henrissat B."/>
            <person name="Matheny P.B."/>
            <person name="Labbe J."/>
            <person name="Martin F."/>
        </authorList>
    </citation>
    <scope>NUCLEOTIDE SEQUENCE</scope>
    <source>
        <strain evidence="1">HHB10654</strain>
    </source>
</reference>
<gene>
    <name evidence="1" type="ORF">BV25DRAFT_1802045</name>
</gene>
<comment type="caution">
    <text evidence="1">The sequence shown here is derived from an EMBL/GenBank/DDBJ whole genome shotgun (WGS) entry which is preliminary data.</text>
</comment>
<accession>A0ACB8T4T3</accession>
<evidence type="ECO:0000313" key="2">
    <source>
        <dbReference type="Proteomes" id="UP000814140"/>
    </source>
</evidence>
<proteinExistence type="predicted"/>
<dbReference type="Proteomes" id="UP000814140">
    <property type="component" value="Unassembled WGS sequence"/>
</dbReference>
<sequence>MAKKGKVEAPNPNNIANRDILQRLNFLYQASTYLESLSAPPAPVESSSVNTKDAAPKPNEPTPKVLPAKDVRKEYKERKSLERKARRAREICAADIGRSYVRAMKQIGQKTTAASRDPTVKRTLCKGCDSVLVPGFSSSVRLKSSKSLGHAVTTTCLRCQYSRNIPTVAAPTDDETSSMAVDPPNEVPNPETTSKRVHKRRRRGPRPRPPPLFEREGHILFRGTVQVESNS</sequence>
<dbReference type="EMBL" id="MU277202">
    <property type="protein sequence ID" value="KAI0063543.1"/>
    <property type="molecule type" value="Genomic_DNA"/>
</dbReference>
<organism evidence="1 2">
    <name type="scientific">Artomyces pyxidatus</name>
    <dbReference type="NCBI Taxonomy" id="48021"/>
    <lineage>
        <taxon>Eukaryota</taxon>
        <taxon>Fungi</taxon>
        <taxon>Dikarya</taxon>
        <taxon>Basidiomycota</taxon>
        <taxon>Agaricomycotina</taxon>
        <taxon>Agaricomycetes</taxon>
        <taxon>Russulales</taxon>
        <taxon>Auriscalpiaceae</taxon>
        <taxon>Artomyces</taxon>
    </lineage>
</organism>